<proteinExistence type="predicted"/>
<reference evidence="1" key="1">
    <citation type="submission" date="2021-02" db="EMBL/GenBank/DDBJ databases">
        <authorList>
            <person name="Nowell W R."/>
        </authorList>
    </citation>
    <scope>NUCLEOTIDE SEQUENCE</scope>
</reference>
<evidence type="ECO:0000313" key="2">
    <source>
        <dbReference type="Proteomes" id="UP000663882"/>
    </source>
</evidence>
<organism evidence="1 2">
    <name type="scientific">Rotaria sordida</name>
    <dbReference type="NCBI Taxonomy" id="392033"/>
    <lineage>
        <taxon>Eukaryota</taxon>
        <taxon>Metazoa</taxon>
        <taxon>Spiralia</taxon>
        <taxon>Gnathifera</taxon>
        <taxon>Rotifera</taxon>
        <taxon>Eurotatoria</taxon>
        <taxon>Bdelloidea</taxon>
        <taxon>Philodinida</taxon>
        <taxon>Philodinidae</taxon>
        <taxon>Rotaria</taxon>
    </lineage>
</organism>
<sequence length="243" mass="27898">MLINDNLLNSSIITIEINKEYYNVIEKTDVELQRLKQVIEGQEDSQIKKAFEAIELQYQAEKEKEQEKKISPEIGNFYVLFIGTSTITLCIGEIYQLNIKLETLLEQLRCTISEINLSSSSNSTSTSCVSLQKQQENQSKEKRRPCLSWRIKRNGVEVLPIATFEGRDLKTPDKTAHTTLSTEFLLKHVLSIYPRKSPANKKLLKPKVIKHISKPLSGYLLLMDTVMSDQVTWHIPMPVLFDQ</sequence>
<dbReference type="OrthoDB" id="10524428at2759"/>
<evidence type="ECO:0000313" key="1">
    <source>
        <dbReference type="EMBL" id="CAF1205045.1"/>
    </source>
</evidence>
<dbReference type="Proteomes" id="UP000663882">
    <property type="component" value="Unassembled WGS sequence"/>
</dbReference>
<dbReference type="EMBL" id="CAJNOO010001837">
    <property type="protein sequence ID" value="CAF1205045.1"/>
    <property type="molecule type" value="Genomic_DNA"/>
</dbReference>
<dbReference type="AlphaFoldDB" id="A0A814WR05"/>
<accession>A0A814WR05</accession>
<comment type="caution">
    <text evidence="1">The sequence shown here is derived from an EMBL/GenBank/DDBJ whole genome shotgun (WGS) entry which is preliminary data.</text>
</comment>
<gene>
    <name evidence="1" type="ORF">RFH988_LOCUS24820</name>
</gene>
<protein>
    <submittedName>
        <fullName evidence="1">Uncharacterized protein</fullName>
    </submittedName>
</protein>
<name>A0A814WR05_9BILA</name>